<dbReference type="EMBL" id="JACGCM010000362">
    <property type="protein sequence ID" value="KAF6173111.1"/>
    <property type="molecule type" value="Genomic_DNA"/>
</dbReference>
<protein>
    <submittedName>
        <fullName evidence="1">Uncharacterized protein</fullName>
    </submittedName>
</protein>
<dbReference type="AlphaFoldDB" id="A0A7J7P110"/>
<reference evidence="1 2" key="1">
    <citation type="journal article" date="2020" name="IScience">
        <title>Genome Sequencing of the Endangered Kingdonia uniflora (Circaeasteraceae, Ranunculales) Reveals Potential Mechanisms of Evolutionary Specialization.</title>
        <authorList>
            <person name="Sun Y."/>
            <person name="Deng T."/>
            <person name="Zhang A."/>
            <person name="Moore M.J."/>
            <person name="Landis J.B."/>
            <person name="Lin N."/>
            <person name="Zhang H."/>
            <person name="Zhang X."/>
            <person name="Huang J."/>
            <person name="Zhang X."/>
            <person name="Sun H."/>
            <person name="Wang H."/>
        </authorList>
    </citation>
    <scope>NUCLEOTIDE SEQUENCE [LARGE SCALE GENOMIC DNA]</scope>
    <source>
        <strain evidence="1">TB1705</strain>
        <tissue evidence="1">Leaf</tissue>
    </source>
</reference>
<evidence type="ECO:0000313" key="2">
    <source>
        <dbReference type="Proteomes" id="UP000541444"/>
    </source>
</evidence>
<gene>
    <name evidence="1" type="ORF">GIB67_004214</name>
</gene>
<keyword evidence="2" id="KW-1185">Reference proteome</keyword>
<sequence length="168" mass="18396">MSPCISLGGILSSNLCGSGMLSFYKFPEDDIPIICASALSTLQGVPAEILEPENSCTDKKAYSDTLMKLGDQFRKNSEVFTSYKIGKGNKLTEESLRLALYSNLLQRLINACFNWKEGTQSCIVHLGTEHVGAFVMFVDRETSRVMKGVQHEACGFVSSNKKAISSHS</sequence>
<dbReference type="GO" id="GO:0006094">
    <property type="term" value="P:gluconeogenesis"/>
    <property type="evidence" value="ECO:0007669"/>
    <property type="project" value="InterPro"/>
</dbReference>
<evidence type="ECO:0000313" key="1">
    <source>
        <dbReference type="EMBL" id="KAF6173111.1"/>
    </source>
</evidence>
<dbReference type="InterPro" id="IPR013035">
    <property type="entry name" value="PEP_carboxykinase_C"/>
</dbReference>
<accession>A0A7J7P110</accession>
<proteinExistence type="predicted"/>
<dbReference type="Gene3D" id="3.90.228.20">
    <property type="match status" value="1"/>
</dbReference>
<dbReference type="GO" id="GO:0017076">
    <property type="term" value="F:purine nucleotide binding"/>
    <property type="evidence" value="ECO:0007669"/>
    <property type="project" value="InterPro"/>
</dbReference>
<organism evidence="1 2">
    <name type="scientific">Kingdonia uniflora</name>
    <dbReference type="NCBI Taxonomy" id="39325"/>
    <lineage>
        <taxon>Eukaryota</taxon>
        <taxon>Viridiplantae</taxon>
        <taxon>Streptophyta</taxon>
        <taxon>Embryophyta</taxon>
        <taxon>Tracheophyta</taxon>
        <taxon>Spermatophyta</taxon>
        <taxon>Magnoliopsida</taxon>
        <taxon>Ranunculales</taxon>
        <taxon>Circaeasteraceae</taxon>
        <taxon>Kingdonia</taxon>
    </lineage>
</organism>
<dbReference type="GO" id="GO:0004611">
    <property type="term" value="F:phosphoenolpyruvate carboxykinase activity"/>
    <property type="evidence" value="ECO:0007669"/>
    <property type="project" value="InterPro"/>
</dbReference>
<dbReference type="Proteomes" id="UP000541444">
    <property type="component" value="Unassembled WGS sequence"/>
</dbReference>
<comment type="caution">
    <text evidence="1">The sequence shown here is derived from an EMBL/GenBank/DDBJ whole genome shotgun (WGS) entry which is preliminary data.</text>
</comment>
<name>A0A7J7P110_9MAGN</name>